<organism evidence="5 6">
    <name type="scientific">Paenibacillus baimaensis</name>
    <dbReference type="NCBI Taxonomy" id="2982185"/>
    <lineage>
        <taxon>Bacteria</taxon>
        <taxon>Bacillati</taxon>
        <taxon>Bacillota</taxon>
        <taxon>Bacilli</taxon>
        <taxon>Bacillales</taxon>
        <taxon>Paenibacillaceae</taxon>
        <taxon>Paenibacillus</taxon>
    </lineage>
</organism>
<dbReference type="Pfam" id="PF01048">
    <property type="entry name" value="PNP_UDP_1"/>
    <property type="match status" value="1"/>
</dbReference>
<evidence type="ECO:0000256" key="1">
    <source>
        <dbReference type="ARBA" id="ARBA00011888"/>
    </source>
</evidence>
<dbReference type="RefSeq" id="WP_076228303.1">
    <property type="nucleotide sequence ID" value="NZ_JAOQIO010000007.1"/>
</dbReference>
<dbReference type="PANTHER" id="PTHR43691">
    <property type="entry name" value="URIDINE PHOSPHORYLASE"/>
    <property type="match status" value="1"/>
</dbReference>
<dbReference type="EMBL" id="JAOQIO010000007">
    <property type="protein sequence ID" value="MCU6791011.1"/>
    <property type="molecule type" value="Genomic_DNA"/>
</dbReference>
<reference evidence="5 6" key="1">
    <citation type="submission" date="2022-09" db="EMBL/GenBank/DDBJ databases">
        <authorList>
            <person name="Han X.L."/>
            <person name="Wang Q."/>
            <person name="Lu T."/>
        </authorList>
    </citation>
    <scope>NUCLEOTIDE SEQUENCE [LARGE SCALE GENOMIC DNA]</scope>
    <source>
        <strain evidence="5 6">WQ 127069</strain>
    </source>
</reference>
<evidence type="ECO:0000313" key="5">
    <source>
        <dbReference type="EMBL" id="MCU6791011.1"/>
    </source>
</evidence>
<dbReference type="InterPro" id="IPR000845">
    <property type="entry name" value="Nucleoside_phosphorylase_d"/>
</dbReference>
<dbReference type="InterPro" id="IPR035994">
    <property type="entry name" value="Nucleoside_phosphorylase_sf"/>
</dbReference>
<comment type="caution">
    <text evidence="5">The sequence shown here is derived from an EMBL/GenBank/DDBJ whole genome shotgun (WGS) entry which is preliminary data.</text>
</comment>
<sequence>MNSRFIQADFPLYEGTKVPHLRISEGETAPYVLLPGDPARVELIRELFDSYDIISSNREFKVGTGEYKGNPISVCSTGIGGPSTEIAVLELLRLKAKCLLRIGGTGAIQEGIDCGDMIINTGSVRLGGTTGHYARPEFPALANHYVTQALIEACEELGYRYHIGIGATTSSFYHGQGRDVAPYNYSTDIINEMKSLGVLNLEMESETLLTIASVMGAYAGTLLVVHANRITNQWLVDYEESQMKLCRAALLAVDKLISRGVVS</sequence>
<gene>
    <name evidence="5" type="ORF">OB236_02605</name>
</gene>
<name>A0ABT2U8R1_9BACL</name>
<evidence type="ECO:0000256" key="3">
    <source>
        <dbReference type="ARBA" id="ARBA00048447"/>
    </source>
</evidence>
<proteinExistence type="predicted"/>
<dbReference type="CDD" id="cd17767">
    <property type="entry name" value="UP_EcUdp-like"/>
    <property type="match status" value="1"/>
</dbReference>
<evidence type="ECO:0000259" key="4">
    <source>
        <dbReference type="Pfam" id="PF01048"/>
    </source>
</evidence>
<keyword evidence="6" id="KW-1185">Reference proteome</keyword>
<accession>A0ABT2U8R1</accession>
<dbReference type="PANTHER" id="PTHR43691:SF11">
    <property type="entry name" value="FI09636P-RELATED"/>
    <property type="match status" value="1"/>
</dbReference>
<evidence type="ECO:0000313" key="6">
    <source>
        <dbReference type="Proteomes" id="UP001652445"/>
    </source>
</evidence>
<dbReference type="SUPFAM" id="SSF53167">
    <property type="entry name" value="Purine and uridine phosphorylases"/>
    <property type="match status" value="1"/>
</dbReference>
<dbReference type="EC" id="2.4.2.3" evidence="1"/>
<dbReference type="Gene3D" id="3.40.50.1580">
    <property type="entry name" value="Nucleoside phosphorylase domain"/>
    <property type="match status" value="1"/>
</dbReference>
<dbReference type="Proteomes" id="UP001652445">
    <property type="component" value="Unassembled WGS sequence"/>
</dbReference>
<evidence type="ECO:0000256" key="2">
    <source>
        <dbReference type="ARBA" id="ARBA00021980"/>
    </source>
</evidence>
<feature type="domain" description="Nucleoside phosphorylase" evidence="4">
    <location>
        <begin position="31"/>
        <end position="241"/>
    </location>
</feature>
<comment type="catalytic activity">
    <reaction evidence="3">
        <text>uridine + phosphate = alpha-D-ribose 1-phosphate + uracil</text>
        <dbReference type="Rhea" id="RHEA:24388"/>
        <dbReference type="ChEBI" id="CHEBI:16704"/>
        <dbReference type="ChEBI" id="CHEBI:17568"/>
        <dbReference type="ChEBI" id="CHEBI:43474"/>
        <dbReference type="ChEBI" id="CHEBI:57720"/>
        <dbReference type="EC" id="2.4.2.3"/>
    </reaction>
</comment>
<protein>
    <recommendedName>
        <fullName evidence="2">Uridine phosphorylase</fullName>
        <ecNumber evidence="1">2.4.2.3</ecNumber>
    </recommendedName>
</protein>